<evidence type="ECO:0000313" key="3">
    <source>
        <dbReference type="Proteomes" id="UP000253934"/>
    </source>
</evidence>
<dbReference type="Proteomes" id="UP000253934">
    <property type="component" value="Unassembled WGS sequence"/>
</dbReference>
<keyword evidence="3" id="KW-1185">Reference proteome</keyword>
<name>A0A369KTV2_9BACT</name>
<protein>
    <submittedName>
        <fullName evidence="2">Uncharacterized protein</fullName>
    </submittedName>
</protein>
<comment type="caution">
    <text evidence="2">The sequence shown here is derived from an EMBL/GenBank/DDBJ whole genome shotgun (WGS) entry which is preliminary data.</text>
</comment>
<reference evidence="2" key="1">
    <citation type="submission" date="2018-04" db="EMBL/GenBank/DDBJ databases">
        <title>Draft genome sequence of the Candidatus Spirobacillus cienkowskii, a pathogen of freshwater Daphnia species, reconstructed from hemolymph metagenomic reads.</title>
        <authorList>
            <person name="Bresciani L."/>
            <person name="Lemos L.N."/>
            <person name="Wale N."/>
            <person name="Lin J.Y."/>
            <person name="Fernandes G.R."/>
            <person name="Duffy M.A."/>
            <person name="Rodrigues J.M."/>
        </authorList>
    </citation>
    <scope>NUCLEOTIDE SEQUENCE [LARGE SCALE GENOMIC DNA]</scope>
    <source>
        <strain evidence="2">Binning01</strain>
    </source>
</reference>
<feature type="non-terminal residue" evidence="2">
    <location>
        <position position="1"/>
    </location>
</feature>
<organism evidence="2 3">
    <name type="scientific">Spirobacillus cienkowskii</name>
    <dbReference type="NCBI Taxonomy" id="495820"/>
    <lineage>
        <taxon>Bacteria</taxon>
        <taxon>Pseudomonadati</taxon>
        <taxon>Bdellovibrionota</taxon>
        <taxon>Oligoflexia</taxon>
        <taxon>Silvanigrellales</taxon>
        <taxon>Spirobacillus</taxon>
    </lineage>
</organism>
<evidence type="ECO:0000313" key="2">
    <source>
        <dbReference type="EMBL" id="RDB36267.1"/>
    </source>
</evidence>
<sequence>PIVGAQQQPIVGAQHNQVNAVNHNRTTSPQRFVEPIKSLEEFEKEAKVLEKSQLPQLPKAAQPEINYQGVKASPNYGGAPNVNGIHGRVN</sequence>
<dbReference type="EMBL" id="QOVW01000063">
    <property type="protein sequence ID" value="RDB36267.1"/>
    <property type="molecule type" value="Genomic_DNA"/>
</dbReference>
<feature type="region of interest" description="Disordered" evidence="1">
    <location>
        <begin position="71"/>
        <end position="90"/>
    </location>
</feature>
<gene>
    <name evidence="2" type="ORF">DCC88_05685</name>
</gene>
<dbReference type="AlphaFoldDB" id="A0A369KTV2"/>
<accession>A0A369KTV2</accession>
<evidence type="ECO:0000256" key="1">
    <source>
        <dbReference type="SAM" id="MobiDB-lite"/>
    </source>
</evidence>
<proteinExistence type="predicted"/>